<evidence type="ECO:0000256" key="5">
    <source>
        <dbReference type="SAM" id="SignalP"/>
    </source>
</evidence>
<keyword evidence="4" id="KW-0175">Coiled coil</keyword>
<dbReference type="Proteomes" id="UP000183629">
    <property type="component" value="Unassembled WGS sequence"/>
</dbReference>
<dbReference type="AlphaFoldDB" id="A0A1I7EVL9"/>
<evidence type="ECO:0000256" key="4">
    <source>
        <dbReference type="SAM" id="Coils"/>
    </source>
</evidence>
<dbReference type="Gene3D" id="1.10.10.1270">
    <property type="entry name" value="Sbi, C3 binding domain IV"/>
    <property type="match status" value="1"/>
</dbReference>
<dbReference type="GO" id="GO:0005576">
    <property type="term" value="C:extracellular region"/>
    <property type="evidence" value="ECO:0007669"/>
    <property type="project" value="UniProtKB-SubCell"/>
</dbReference>
<dbReference type="InterPro" id="IPR041909">
    <property type="entry name" value="Sbi_C3_db_domIV"/>
</dbReference>
<reference evidence="7" key="1">
    <citation type="submission" date="2016-10" db="EMBL/GenBank/DDBJ databases">
        <authorList>
            <person name="Varghese N."/>
            <person name="Submissions S."/>
        </authorList>
    </citation>
    <scope>NUCLEOTIDE SEQUENCE [LARGE SCALE GENOMIC DNA]</scope>
    <source>
        <strain evidence="7">LMG 15572</strain>
    </source>
</reference>
<accession>A0A1I7EVL9</accession>
<feature type="chain" id="PRO_5038509811" description="Signal peptide containing protein" evidence="5">
    <location>
        <begin position="23"/>
        <end position="250"/>
    </location>
</feature>
<proteinExistence type="predicted"/>
<evidence type="ECO:0000256" key="1">
    <source>
        <dbReference type="ARBA" id="ARBA00004613"/>
    </source>
</evidence>
<dbReference type="EMBL" id="FPBN01000001">
    <property type="protein sequence ID" value="SFU27954.1"/>
    <property type="molecule type" value="Genomic_DNA"/>
</dbReference>
<organism evidence="6 7">
    <name type="scientific">Streptococcus gallolyticus</name>
    <dbReference type="NCBI Taxonomy" id="315405"/>
    <lineage>
        <taxon>Bacteria</taxon>
        <taxon>Bacillati</taxon>
        <taxon>Bacillota</taxon>
        <taxon>Bacilli</taxon>
        <taxon>Lactobacillales</taxon>
        <taxon>Streptococcaceae</taxon>
        <taxon>Streptococcus</taxon>
    </lineage>
</organism>
<sequence>MKKKMKLAILLMATAIIGVSQDQGFLTTPVENNHVVLADTTTSKSQTVKKAEKAVKKLEDNQTRTNLTTAKNKVDKLSDSSKKEELNHRIDLVEQAIIIKEAQTAVKTLEDNQTRDNLQTAKDKVALVSDEGTKVNLDNRINLVEQAIIIKEAETAVKTLEDNQTRDNLQPAKDKIALVSDEGTKASLNNRINLVEQAIVARETPQVPAQPSQTQPEYANGYKRDYRGRWHRPNGQYASKAEIAAAGLPW</sequence>
<evidence type="ECO:0008006" key="8">
    <source>
        <dbReference type="Google" id="ProtNLM"/>
    </source>
</evidence>
<evidence type="ECO:0000313" key="6">
    <source>
        <dbReference type="EMBL" id="SFU27954.1"/>
    </source>
</evidence>
<protein>
    <recommendedName>
        <fullName evidence="8">Signal peptide containing protein</fullName>
    </recommendedName>
</protein>
<name>A0A1I7EVL9_9STRE</name>
<evidence type="ECO:0000256" key="2">
    <source>
        <dbReference type="ARBA" id="ARBA00022525"/>
    </source>
</evidence>
<feature type="signal peptide" evidence="5">
    <location>
        <begin position="1"/>
        <end position="22"/>
    </location>
</feature>
<comment type="subcellular location">
    <subcellularLocation>
        <location evidence="1">Secreted</location>
    </subcellularLocation>
</comment>
<evidence type="ECO:0000256" key="3">
    <source>
        <dbReference type="ARBA" id="ARBA00022729"/>
    </source>
</evidence>
<feature type="coiled-coil region" evidence="4">
    <location>
        <begin position="41"/>
        <end position="103"/>
    </location>
</feature>
<keyword evidence="3 5" id="KW-0732">Signal</keyword>
<dbReference type="RefSeq" id="WP_074656271.1">
    <property type="nucleotide sequence ID" value="NZ_FOLZ01000001.1"/>
</dbReference>
<keyword evidence="7" id="KW-1185">Reference proteome</keyword>
<keyword evidence="2" id="KW-0964">Secreted</keyword>
<evidence type="ECO:0000313" key="7">
    <source>
        <dbReference type="Proteomes" id="UP000183629"/>
    </source>
</evidence>
<gene>
    <name evidence="6" type="ORF">SAMN05660328_10128</name>
</gene>